<sequence length="971" mass="109143">MADRFRSIDAQKLLAGKKVLLLGDSNIRSVYKDLVWFVQHNKLIPDSALKQKLERSHAKDQIVKGDRLHKGRDFTEDRSYHDADYDTLIEYSFITQCYSDNVVGIFEDIKSGELDYDLIIMNSTIWDISRWGPRGIDLFKENLINLMKLVSSSLPEKCMFVWLTALPVSRHIRSVFLVEEIHFLESFVRFMILEANNYARQIIGTYGYDVLDLHFYMRMQQLHMKKDGLHYEPVIMRFISNLILTHCSLSWNVRLPGNVQNIALKNVVSLAYKPDGFKEYIDVQNMLEQMEKVAPNKSSVGSKKKSSSCNEPFADQINQRKLHPLLSGSETLGEALLQSSLLPSFGSSRNMFVVDDSSVPAETQTKNFQIKSINQTVPKPIKLINQTIPKPIKLINKTKPKLIKLINQTKPKLIKLINQTKPKPIKLINQTKSSIQTEIKRISIPKATVTNAVSSSSKCALTRGKHHHAPLHRKNNGPLRPEDFTRPPATVTNQSSSTPLGPSLNISEAKSNPISRFCQEDISQVSSQRVTESSHIPKCALCRSYKHDMFRCAKWQTSCFTTRLRYLAKCFRCTKCLSQEHSTSGCKNKERCGFCGEDHHTMYHSIRKSISSTLAAIKKPTSPALPPSVSSGHFFLPPSTQNSQHAQNDACLVRSSVDVTRAESSQIPHSYQEIVPLANTQSNPISRFCQEDISQVSSQKVTKSSHTPRCTFCRSYKHDMFRCAKFASLSVPTRLRFLARCFRCIKCISNQHSSSLCKNKERCGFCGEDHYTLFHSVRRKPISSTHAAVVQPTSPALPPSVSSGHFFLPPSTQNSQYAQNDACLVRSSVDVTRAESSQIPHSYQEIVPLANTQYFTHNSSVTYGATYNFSVTFAAHPPAQNNQQCSFPSGSSYPSPSIVNFQASYVGHAGESIPLPSSSQNGLHFYRSEPNSSHNLSSVSFDNHPPYTTVSHSNPSAPSSTRTSVFDRLDK</sequence>
<feature type="compositionally biased region" description="Basic residues" evidence="2">
    <location>
        <begin position="463"/>
        <end position="475"/>
    </location>
</feature>
<evidence type="ECO:0000256" key="1">
    <source>
        <dbReference type="ARBA" id="ARBA00037957"/>
    </source>
</evidence>
<evidence type="ECO:0000256" key="2">
    <source>
        <dbReference type="SAM" id="MobiDB-lite"/>
    </source>
</evidence>
<dbReference type="Proteomes" id="UP001152759">
    <property type="component" value="Chromosome 10"/>
</dbReference>
<feature type="compositionally biased region" description="Polar residues" evidence="2">
    <location>
        <begin position="934"/>
        <end position="964"/>
    </location>
</feature>
<feature type="region of interest" description="Disordered" evidence="2">
    <location>
        <begin position="934"/>
        <end position="971"/>
    </location>
</feature>
<dbReference type="PANTHER" id="PTHR14469:SF0">
    <property type="entry name" value="FAMILY WITH SEQUENCE SIMILARITY 113"/>
    <property type="match status" value="1"/>
</dbReference>
<accession>A0A9P0C6N6</accession>
<evidence type="ECO:0000313" key="4">
    <source>
        <dbReference type="Proteomes" id="UP001152759"/>
    </source>
</evidence>
<organism evidence="3 4">
    <name type="scientific">Bemisia tabaci</name>
    <name type="common">Sweetpotato whitefly</name>
    <name type="synonym">Aleurodes tabaci</name>
    <dbReference type="NCBI Taxonomy" id="7038"/>
    <lineage>
        <taxon>Eukaryota</taxon>
        <taxon>Metazoa</taxon>
        <taxon>Ecdysozoa</taxon>
        <taxon>Arthropoda</taxon>
        <taxon>Hexapoda</taxon>
        <taxon>Insecta</taxon>
        <taxon>Pterygota</taxon>
        <taxon>Neoptera</taxon>
        <taxon>Paraneoptera</taxon>
        <taxon>Hemiptera</taxon>
        <taxon>Sternorrhyncha</taxon>
        <taxon>Aleyrodoidea</taxon>
        <taxon>Aleyrodidae</taxon>
        <taxon>Aleyrodinae</taxon>
        <taxon>Bemisia</taxon>
    </lineage>
</organism>
<gene>
    <name evidence="3" type="ORF">BEMITA_LOCUS3118</name>
</gene>
<comment type="similarity">
    <text evidence="1">Belongs to the PC-esterase family.</text>
</comment>
<feature type="region of interest" description="Disordered" evidence="2">
    <location>
        <begin position="463"/>
        <end position="504"/>
    </location>
</feature>
<feature type="compositionally biased region" description="Polar residues" evidence="2">
    <location>
        <begin position="490"/>
        <end position="504"/>
    </location>
</feature>
<reference evidence="3" key="1">
    <citation type="submission" date="2021-12" db="EMBL/GenBank/DDBJ databases">
        <authorList>
            <person name="King R."/>
        </authorList>
    </citation>
    <scope>NUCLEOTIDE SEQUENCE</scope>
</reference>
<dbReference type="PANTHER" id="PTHR14469">
    <property type="entry name" value="SARCOMA ANTIGEN NY-SAR-23"/>
    <property type="match status" value="1"/>
</dbReference>
<proteinExistence type="inferred from homology"/>
<evidence type="ECO:0000313" key="3">
    <source>
        <dbReference type="EMBL" id="CAH0763066.1"/>
    </source>
</evidence>
<protein>
    <submittedName>
        <fullName evidence="3">Uncharacterized protein</fullName>
    </submittedName>
</protein>
<dbReference type="AlphaFoldDB" id="A0A9P0C6N6"/>
<dbReference type="InterPro" id="IPR036514">
    <property type="entry name" value="SGNH_hydro_sf"/>
</dbReference>
<dbReference type="Gene3D" id="3.40.50.1110">
    <property type="entry name" value="SGNH hydrolase"/>
    <property type="match status" value="1"/>
</dbReference>
<dbReference type="EMBL" id="OU963871">
    <property type="protein sequence ID" value="CAH0763066.1"/>
    <property type="molecule type" value="Genomic_DNA"/>
</dbReference>
<dbReference type="SUPFAM" id="SSF52266">
    <property type="entry name" value="SGNH hydrolase"/>
    <property type="match status" value="1"/>
</dbReference>
<name>A0A9P0C6N6_BEMTA</name>
<keyword evidence="4" id="KW-1185">Reference proteome</keyword>